<sequence length="235" mass="25938">MRSFTATTLLLALFSTTATLAAPLGPPMDLKAVEEVATSNLEPLEEGLSHLGFTNARAPPQSTFHEASGRFRQHAPPDLHIPGGRPVYDAAAPNWHQHSPATLSTPHAESGGPFAFGYKGSEYEAVLPSVSARMRPESPSNARFRKIALTALKKDKEMFKHKGSSPLADMVRKQRGSSFVNVVEMAVERNKQLQRQKKLSPEEWEEVTSSPTRDSTVPSEDTSRFNDSPQNRWNF</sequence>
<gene>
    <name evidence="3" type="ORF">UTRI_06547</name>
</gene>
<keyword evidence="4" id="KW-1185">Reference proteome</keyword>
<reference evidence="3 4" key="1">
    <citation type="submission" date="2018-03" db="EMBL/GenBank/DDBJ databases">
        <authorList>
            <person name="Guldener U."/>
        </authorList>
    </citation>
    <scope>NUCLEOTIDE SEQUENCE [LARGE SCALE GENOMIC DNA]</scope>
    <source>
        <strain evidence="3 4">NBRC100155</strain>
    </source>
</reference>
<feature type="compositionally biased region" description="Polar residues" evidence="1">
    <location>
        <begin position="207"/>
        <end position="235"/>
    </location>
</feature>
<feature type="signal peptide" evidence="2">
    <location>
        <begin position="1"/>
        <end position="21"/>
    </location>
</feature>
<proteinExistence type="predicted"/>
<name>A0A5C3ENU3_9BASI</name>
<dbReference type="EMBL" id="OOIN01000038">
    <property type="protein sequence ID" value="SPO31417.1"/>
    <property type="molecule type" value="Genomic_DNA"/>
</dbReference>
<dbReference type="Proteomes" id="UP000324022">
    <property type="component" value="Unassembled WGS sequence"/>
</dbReference>
<keyword evidence="2" id="KW-0732">Signal</keyword>
<protein>
    <submittedName>
        <fullName evidence="3">Uncharacterized protein</fullName>
    </submittedName>
</protein>
<accession>A0A5C3ENU3</accession>
<dbReference type="AlphaFoldDB" id="A0A5C3ENU3"/>
<feature type="chain" id="PRO_5022696429" evidence="2">
    <location>
        <begin position="22"/>
        <end position="235"/>
    </location>
</feature>
<evidence type="ECO:0000313" key="3">
    <source>
        <dbReference type="EMBL" id="SPO31417.1"/>
    </source>
</evidence>
<evidence type="ECO:0000256" key="2">
    <source>
        <dbReference type="SAM" id="SignalP"/>
    </source>
</evidence>
<organism evidence="3 4">
    <name type="scientific">Ustilago trichophora</name>
    <dbReference type="NCBI Taxonomy" id="86804"/>
    <lineage>
        <taxon>Eukaryota</taxon>
        <taxon>Fungi</taxon>
        <taxon>Dikarya</taxon>
        <taxon>Basidiomycota</taxon>
        <taxon>Ustilaginomycotina</taxon>
        <taxon>Ustilaginomycetes</taxon>
        <taxon>Ustilaginales</taxon>
        <taxon>Ustilaginaceae</taxon>
        <taxon>Ustilago</taxon>
    </lineage>
</organism>
<evidence type="ECO:0000313" key="4">
    <source>
        <dbReference type="Proteomes" id="UP000324022"/>
    </source>
</evidence>
<feature type="region of interest" description="Disordered" evidence="1">
    <location>
        <begin position="190"/>
        <end position="235"/>
    </location>
</feature>
<evidence type="ECO:0000256" key="1">
    <source>
        <dbReference type="SAM" id="MobiDB-lite"/>
    </source>
</evidence>